<feature type="domain" description="Aldehyde dehydrogenase" evidence="6">
    <location>
        <begin position="42"/>
        <end position="497"/>
    </location>
</feature>
<evidence type="ECO:0000313" key="8">
    <source>
        <dbReference type="Proteomes" id="UP000264719"/>
    </source>
</evidence>
<dbReference type="EMBL" id="DMVW01000179">
    <property type="protein sequence ID" value="HAR53896.1"/>
    <property type="molecule type" value="Genomic_DNA"/>
</dbReference>
<evidence type="ECO:0000256" key="3">
    <source>
        <dbReference type="PROSITE-ProRule" id="PRU10007"/>
    </source>
</evidence>
<accession>A0A348WH84</accession>
<dbReference type="InterPro" id="IPR016161">
    <property type="entry name" value="Ald_DH/histidinol_DH"/>
</dbReference>
<dbReference type="AlphaFoldDB" id="A0A348WH84"/>
<reference evidence="7 8" key="1">
    <citation type="journal article" date="2018" name="Nat. Biotechnol.">
        <title>A standardized bacterial taxonomy based on genome phylogeny substantially revises the tree of life.</title>
        <authorList>
            <person name="Parks D.H."/>
            <person name="Chuvochina M."/>
            <person name="Waite D.W."/>
            <person name="Rinke C."/>
            <person name="Skarshewski A."/>
            <person name="Chaumeil P.A."/>
            <person name="Hugenholtz P."/>
        </authorList>
    </citation>
    <scope>NUCLEOTIDE SEQUENCE [LARGE SCALE GENOMIC DNA]</scope>
    <source>
        <strain evidence="7">UBA9169</strain>
    </source>
</reference>
<dbReference type="Gene3D" id="3.40.309.10">
    <property type="entry name" value="Aldehyde Dehydrogenase, Chain A, domain 2"/>
    <property type="match status" value="1"/>
</dbReference>
<comment type="caution">
    <text evidence="7">The sequence shown here is derived from an EMBL/GenBank/DDBJ whole genome shotgun (WGS) entry which is preliminary data.</text>
</comment>
<evidence type="ECO:0000256" key="2">
    <source>
        <dbReference type="ARBA" id="ARBA00023002"/>
    </source>
</evidence>
<proteinExistence type="inferred from homology"/>
<dbReference type="FunFam" id="3.40.309.10:FF:000012">
    <property type="entry name" value="Betaine aldehyde dehydrogenase"/>
    <property type="match status" value="1"/>
</dbReference>
<evidence type="ECO:0000259" key="6">
    <source>
        <dbReference type="Pfam" id="PF00171"/>
    </source>
</evidence>
<dbReference type="InterPro" id="IPR015590">
    <property type="entry name" value="Aldehyde_DH_dom"/>
</dbReference>
<dbReference type="InterPro" id="IPR029510">
    <property type="entry name" value="Ald_DH_CS_GLU"/>
</dbReference>
<feature type="region of interest" description="Disordered" evidence="5">
    <location>
        <begin position="1"/>
        <end position="25"/>
    </location>
</feature>
<evidence type="ECO:0000256" key="4">
    <source>
        <dbReference type="RuleBase" id="RU003345"/>
    </source>
</evidence>
<evidence type="ECO:0000256" key="5">
    <source>
        <dbReference type="SAM" id="MobiDB-lite"/>
    </source>
</evidence>
<dbReference type="Proteomes" id="UP000264719">
    <property type="component" value="Unassembled WGS sequence"/>
</dbReference>
<feature type="active site" evidence="3">
    <location>
        <position position="273"/>
    </location>
</feature>
<dbReference type="FunFam" id="3.40.605.10:FF:000007">
    <property type="entry name" value="NAD/NADP-dependent betaine aldehyde dehydrogenase"/>
    <property type="match status" value="1"/>
</dbReference>
<gene>
    <name evidence="7" type="ORF">DCS45_18755</name>
</gene>
<dbReference type="InterPro" id="IPR016163">
    <property type="entry name" value="Ald_DH_C"/>
</dbReference>
<protein>
    <submittedName>
        <fullName evidence="7">Aldehyde dehydrogenase family protein</fullName>
    </submittedName>
</protein>
<keyword evidence="2 4" id="KW-0560">Oxidoreductase</keyword>
<name>A0A348WH84_9RHOB</name>
<comment type="similarity">
    <text evidence="1 4">Belongs to the aldehyde dehydrogenase family.</text>
</comment>
<dbReference type="PANTHER" id="PTHR42804">
    <property type="entry name" value="ALDEHYDE DEHYDROGENASE"/>
    <property type="match status" value="1"/>
</dbReference>
<organism evidence="7 8">
    <name type="scientific">Roseovarius nubinhibens</name>
    <dbReference type="NCBI Taxonomy" id="314263"/>
    <lineage>
        <taxon>Bacteria</taxon>
        <taxon>Pseudomonadati</taxon>
        <taxon>Pseudomonadota</taxon>
        <taxon>Alphaproteobacteria</taxon>
        <taxon>Rhodobacterales</taxon>
        <taxon>Roseobacteraceae</taxon>
        <taxon>Roseovarius</taxon>
    </lineage>
</organism>
<evidence type="ECO:0000256" key="1">
    <source>
        <dbReference type="ARBA" id="ARBA00009986"/>
    </source>
</evidence>
<dbReference type="InterPro" id="IPR016162">
    <property type="entry name" value="Ald_DH_N"/>
</dbReference>
<sequence>MLPPCPHGARRTRPARRSGQVTREEDGVTTLDKHYINGAWGAGEGQQDFPILNPATEAQIGTVRLGNAADVDRAVAAASAAFEGYSQTSKAERLDYLRALQAALEARLDDMGEAISREMGAPITLARNAQAGCGPRHAAAYIAALEAHDAEYSLPNGDTIHKEPIGVCGLITPWNWPINQIAQKVMPALAVGATCVLKPSEHTPLSAAIFAECVHEAGLPPGVFNLVFGDGAGVGSALSRHPDIAMMSFTGSTRAGAMVSRDSAESVKRVALELGGKSANIVFADADLESCVTASVQRCFLNTGQGCNAPTRMLVERSCYDAVLEIVRQAAEAQIVDDPAKPGGHIGPLFDKIQFDRVQSMIQLGLDEGARLLAGGLGRPEGRDTGWFVKPTVFADVSNDMRIAREEIFGPVLSVIPFDSQEEAIRIANDSDYGLAAYVQTGSASRARRVAAALRAGVVAINGQGASYGSPFGGYKHSGNGREGGAFGLEEYLEVKVTPSIDAMVEAGRFTTA</sequence>
<dbReference type="GO" id="GO:0016620">
    <property type="term" value="F:oxidoreductase activity, acting on the aldehyde or oxo group of donors, NAD or NADP as acceptor"/>
    <property type="evidence" value="ECO:0007669"/>
    <property type="project" value="InterPro"/>
</dbReference>
<dbReference type="Gene3D" id="3.40.605.10">
    <property type="entry name" value="Aldehyde Dehydrogenase, Chain A, domain 1"/>
    <property type="match status" value="1"/>
</dbReference>
<evidence type="ECO:0000313" key="7">
    <source>
        <dbReference type="EMBL" id="HAR53896.1"/>
    </source>
</evidence>
<dbReference type="CDD" id="cd07138">
    <property type="entry name" value="ALDH_CddD_SSP0762"/>
    <property type="match status" value="1"/>
</dbReference>
<dbReference type="Pfam" id="PF00171">
    <property type="entry name" value="Aldedh"/>
    <property type="match status" value="1"/>
</dbReference>
<dbReference type="PROSITE" id="PS00687">
    <property type="entry name" value="ALDEHYDE_DEHYDR_GLU"/>
    <property type="match status" value="1"/>
</dbReference>
<dbReference type="PANTHER" id="PTHR42804:SF1">
    <property type="entry name" value="ALDEHYDE DEHYDROGENASE-RELATED"/>
    <property type="match status" value="1"/>
</dbReference>
<dbReference type="SUPFAM" id="SSF53720">
    <property type="entry name" value="ALDH-like"/>
    <property type="match status" value="1"/>
</dbReference>